<dbReference type="InterPro" id="IPR006765">
    <property type="entry name" value="Polyketide_synth_cyclase"/>
</dbReference>
<gene>
    <name evidence="1" type="ORF">G443_001509</name>
</gene>
<dbReference type="SUPFAM" id="SSF54909">
    <property type="entry name" value="Dimeric alpha+beta barrel"/>
    <property type="match status" value="1"/>
</dbReference>
<dbReference type="Proteomes" id="UP000791080">
    <property type="component" value="Unassembled WGS sequence"/>
</dbReference>
<dbReference type="EMBL" id="AUBJ02000001">
    <property type="protein sequence ID" value="MCP2331239.1"/>
    <property type="molecule type" value="Genomic_DNA"/>
</dbReference>
<reference evidence="1 2" key="1">
    <citation type="submission" date="2022-06" db="EMBL/GenBank/DDBJ databases">
        <title>Genomic Encyclopedia of Type Strains, Phase I: the one thousand microbial genomes (KMG-I) project.</title>
        <authorList>
            <person name="Kyrpides N."/>
        </authorList>
    </citation>
    <scope>NUCLEOTIDE SEQUENCE [LARGE SCALE GENOMIC DNA]</scope>
    <source>
        <strain evidence="1 2">DSM 43889</strain>
    </source>
</reference>
<protein>
    <submittedName>
        <fullName evidence="1">Cyclase</fullName>
    </submittedName>
</protein>
<evidence type="ECO:0000313" key="2">
    <source>
        <dbReference type="Proteomes" id="UP000791080"/>
    </source>
</evidence>
<organism evidence="1 2">
    <name type="scientific">Actinoalloteichus caeruleus DSM 43889</name>
    <dbReference type="NCBI Taxonomy" id="1120930"/>
    <lineage>
        <taxon>Bacteria</taxon>
        <taxon>Bacillati</taxon>
        <taxon>Actinomycetota</taxon>
        <taxon>Actinomycetes</taxon>
        <taxon>Pseudonocardiales</taxon>
        <taxon>Pseudonocardiaceae</taxon>
        <taxon>Actinoalloteichus</taxon>
        <taxon>Actinoalloteichus cyanogriseus</taxon>
    </lineage>
</organism>
<accession>A0ABT1JFG7</accession>
<comment type="caution">
    <text evidence="1">The sequence shown here is derived from an EMBL/GenBank/DDBJ whole genome shotgun (WGS) entry which is preliminary data.</text>
</comment>
<keyword evidence="2" id="KW-1185">Reference proteome</keyword>
<dbReference type="Gene3D" id="3.30.70.1090">
    <property type="entry name" value="Dimeric alpha+beta barrel"/>
    <property type="match status" value="1"/>
</dbReference>
<dbReference type="InterPro" id="IPR011008">
    <property type="entry name" value="Dimeric_a/b-barrel"/>
</dbReference>
<sequence>MWSSLIVARLRTDDTSQIADAFAASDATELPHMVGVARRTLFTFHDLYFHLILAEQDIWPALYRARQTPLYQRVNTDLSSLVSAYDPNWKEPKDAVAQPFYTWTAQEGRIQ</sequence>
<name>A0ABT1JFG7_ACTCY</name>
<dbReference type="InterPro" id="IPR038474">
    <property type="entry name" value="Polyketide_synth_cyclase_sf"/>
</dbReference>
<dbReference type="Pfam" id="PF04673">
    <property type="entry name" value="Cyclase_polyket"/>
    <property type="match status" value="1"/>
</dbReference>
<evidence type="ECO:0000313" key="1">
    <source>
        <dbReference type="EMBL" id="MCP2331239.1"/>
    </source>
</evidence>
<proteinExistence type="predicted"/>